<protein>
    <recommendedName>
        <fullName evidence="3">RHS repeat protein</fullName>
    </recommendedName>
</protein>
<dbReference type="RefSeq" id="WP_263269648.1">
    <property type="nucleotide sequence ID" value="NZ_CP081201.1"/>
</dbReference>
<dbReference type="NCBIfam" id="TIGR01643">
    <property type="entry name" value="YD_repeat_2x"/>
    <property type="match status" value="1"/>
</dbReference>
<evidence type="ECO:0000313" key="2">
    <source>
        <dbReference type="Proteomes" id="UP001063228"/>
    </source>
</evidence>
<dbReference type="InterPro" id="IPR031325">
    <property type="entry name" value="RHS_repeat"/>
</dbReference>
<keyword evidence="2" id="KW-1185">Reference proteome</keyword>
<gene>
    <name evidence="1" type="ORF">K3169_01295</name>
</gene>
<dbReference type="InterPro" id="IPR050708">
    <property type="entry name" value="T6SS_VgrG/RHS"/>
</dbReference>
<reference evidence="1" key="1">
    <citation type="submission" date="2021-08" db="EMBL/GenBank/DDBJ databases">
        <title>Complete genome sequence of Pseudomonas phytophila.</title>
        <authorList>
            <person name="Weir B.S."/>
            <person name="Templeton M.D."/>
            <person name="Arshed S."/>
            <person name="Andersen M.T."/>
            <person name="Jayaraman J."/>
        </authorList>
    </citation>
    <scope>NUCLEOTIDE SEQUENCE</scope>
    <source>
        <strain evidence="1">ICMP 23753</strain>
    </source>
</reference>
<dbReference type="Gene3D" id="2.180.10.10">
    <property type="entry name" value="RHS repeat-associated core"/>
    <property type="match status" value="2"/>
</dbReference>
<dbReference type="EMBL" id="CP081201">
    <property type="protein sequence ID" value="UXZ96581.1"/>
    <property type="molecule type" value="Genomic_DNA"/>
</dbReference>
<name>A0ABY6FF95_9PSED</name>
<organism evidence="1 2">
    <name type="scientific">Pseudomonas phytophila</name>
    <dbReference type="NCBI Taxonomy" id="2867264"/>
    <lineage>
        <taxon>Bacteria</taxon>
        <taxon>Pseudomonadati</taxon>
        <taxon>Pseudomonadota</taxon>
        <taxon>Gammaproteobacteria</taxon>
        <taxon>Pseudomonadales</taxon>
        <taxon>Pseudomonadaceae</taxon>
        <taxon>Pseudomonas</taxon>
    </lineage>
</organism>
<sequence>MPFTRYSRTTRQLNVFNGATYLANTAPGQFVIADKKVQDLKTSRVGDELIIEHKSGVVEILSNPALNWDEWIVSKLYSPEGRVLNFSYRVVGGRRMLREIRDESQTLLTVDVLDGSSRVSSISLWPDSPTDKLVFTLQIQNNELTKITLPLENDKAASWRFTYQPVGGLRLISRLELPTGGAEQITYRAMEFRLPAGAPVRTLPAVASHVTYPRSNQPVITRNYSYSSRNYLGNGSSAPWRNDGDNLYRAPGNYEYEVNEHLMLGVGSAARVVRRTKRVYNRFHLQVEETVNQNGKTVRTLTEYHARTGESFENQPGNFQLPAKVEVSWFDTAKPDVIRKETTLTDYDEMGNIRRKESPSGITEVFKYYPVGASDGCPADTFARERWLKSKTLIPAPDCAPAPTLVTQYRYTELPSASPERGSFLTLEQESLFQGGQVTPLVTIARHYEADPKSKFLGRVKRRIETVEGSSTITEYRYELKGGTLCTQTTLMAKDRTVSTQSVWQNVLTGAEVKVVEQMGVALDTIYDRLGRKTSEMLAPETPGQVSRTHSYQLANTLADEVSTLTTAPNGAQTLTRLDGLNRKIAVEVQDVDAVGQPMRAVYSANYDGLGQLAEETSTDWLDGEAVQLKTRYTYDDWGNRVSTIGPDGVISHDRLDPVTLVQTQGIDQAGKTVISKNLFGKNDTVERFDRKGVSCGATEYIYDGLGRCVQQIDPQGRTTRFVYDFADRLVITQLPDGTRIKRAFLQRSTEDLATHIWVNEYLAGERTYDGLLRVTSITVGGRTEIFTYVGAQPNPATHVKASGKVISYQYDPSLNNQMTERSVAGDSNLAASFRYDNAHAKLIQASCPGNHQQRIYLPSGKLQNDQITEAQGTLDATHRTSLKGLPLEYVDAAGAKQITHYDALCRIAKVVRGAVTADYSYDSFGRVSKIETVDSQSKRTLVTQLEYDDFGREVRRVLTVDSSQPEELSQQFDNKDKLIRRILQRGSTVLRDEQFAYDSRGRLEHYECTGLHLPVDAAGKEILVQDYLFDELDNVRQLKTVFTGGENVATYEYENFDKTQLSRVRHSHPDYAGQQAKFSYDRDGNQLNDERGRSLSYDGLGRLESVSEAQA</sequence>
<evidence type="ECO:0000313" key="1">
    <source>
        <dbReference type="EMBL" id="UXZ96581.1"/>
    </source>
</evidence>
<dbReference type="InterPro" id="IPR006530">
    <property type="entry name" value="YD"/>
</dbReference>
<evidence type="ECO:0008006" key="3">
    <source>
        <dbReference type="Google" id="ProtNLM"/>
    </source>
</evidence>
<accession>A0ABY6FF95</accession>
<dbReference type="PANTHER" id="PTHR32305:SF15">
    <property type="entry name" value="PROTEIN RHSA-RELATED"/>
    <property type="match status" value="1"/>
</dbReference>
<dbReference type="Proteomes" id="UP001063228">
    <property type="component" value="Chromosome"/>
</dbReference>
<dbReference type="PANTHER" id="PTHR32305">
    <property type="match status" value="1"/>
</dbReference>
<dbReference type="Pfam" id="PF05593">
    <property type="entry name" value="RHS_repeat"/>
    <property type="match status" value="1"/>
</dbReference>
<proteinExistence type="predicted"/>